<accession>A0ACC1HMC5</accession>
<protein>
    <submittedName>
        <fullName evidence="1">DNA-binding protein snt1</fullName>
    </submittedName>
</protein>
<gene>
    <name evidence="1" type="primary">SNT1_1</name>
    <name evidence="1" type="ORF">EV182_005829</name>
</gene>
<comment type="caution">
    <text evidence="1">The sequence shown here is derived from an EMBL/GenBank/DDBJ whole genome shotgun (WGS) entry which is preliminary data.</text>
</comment>
<name>A0ACC1HMC5_9FUNG</name>
<organism evidence="1 2">
    <name type="scientific">Spiromyces aspiralis</name>
    <dbReference type="NCBI Taxonomy" id="68401"/>
    <lineage>
        <taxon>Eukaryota</taxon>
        <taxon>Fungi</taxon>
        <taxon>Fungi incertae sedis</taxon>
        <taxon>Zoopagomycota</taxon>
        <taxon>Kickxellomycotina</taxon>
        <taxon>Kickxellomycetes</taxon>
        <taxon>Kickxellales</taxon>
        <taxon>Kickxellaceae</taxon>
        <taxon>Spiromyces</taxon>
    </lineage>
</organism>
<feature type="non-terminal residue" evidence="1">
    <location>
        <position position="404"/>
    </location>
</feature>
<proteinExistence type="predicted"/>
<keyword evidence="1" id="KW-0238">DNA-binding</keyword>
<dbReference type="Proteomes" id="UP001145114">
    <property type="component" value="Unassembled WGS sequence"/>
</dbReference>
<reference evidence="1" key="1">
    <citation type="submission" date="2022-06" db="EMBL/GenBank/DDBJ databases">
        <title>Phylogenomic reconstructions and comparative analyses of Kickxellomycotina fungi.</title>
        <authorList>
            <person name="Reynolds N.K."/>
            <person name="Stajich J.E."/>
            <person name="Barry K."/>
            <person name="Grigoriev I.V."/>
            <person name="Crous P."/>
            <person name="Smith M.E."/>
        </authorList>
    </citation>
    <scope>NUCLEOTIDE SEQUENCE</scope>
    <source>
        <strain evidence="1">RSA 2271</strain>
    </source>
</reference>
<sequence length="404" mass="43621">MPSTAGKRIGVNITKVHEIAQPTSDQLKPVITPSVSTLMLPPQTAKNRSQPMSHPQSESDISTDGAHSRPVDDIGQVSAASGATTPMGPVGGASRAALTSVAQPPPQPKKSYWSVQERANFAHLLALLGTDWQLMARAIGSKTATQARNFFKAHRERLNLDKALQEYETLKAQNKLPSPESIIASIQGGMSTPIVQDGEVINVELVKERRGRKRKPHTLVPPSPVLEPSPQEQPQTQQLQPQPQYKPQVAPPRTAGPALSSAAVQKEMSLDQAAQLAAMKAQKSRIIAAETAVFPVLPSMPRALRMPNIVTPTRGLDNKTQQQQQPILPSKPSLATKSTQSPTPESRPRPSGFRIDALLNDETPLPSPFKEAEHSQGERSETVEPTPPPLPHVRAKLEAEEEGG</sequence>
<evidence type="ECO:0000313" key="1">
    <source>
        <dbReference type="EMBL" id="KAJ1677602.1"/>
    </source>
</evidence>
<keyword evidence="2" id="KW-1185">Reference proteome</keyword>
<dbReference type="EMBL" id="JAMZIH010002204">
    <property type="protein sequence ID" value="KAJ1677602.1"/>
    <property type="molecule type" value="Genomic_DNA"/>
</dbReference>
<evidence type="ECO:0000313" key="2">
    <source>
        <dbReference type="Proteomes" id="UP001145114"/>
    </source>
</evidence>